<dbReference type="EMBL" id="UGYO01000001">
    <property type="protein sequence ID" value="SUI53371.1"/>
    <property type="molecule type" value="Genomic_DNA"/>
</dbReference>
<dbReference type="GO" id="GO:0032153">
    <property type="term" value="C:cell division site"/>
    <property type="evidence" value="ECO:0007669"/>
    <property type="project" value="TreeGrafter"/>
</dbReference>
<keyword evidence="1" id="KW-0547">Nucleotide-binding</keyword>
<evidence type="ECO:0000256" key="1">
    <source>
        <dbReference type="ARBA" id="ARBA00022741"/>
    </source>
</evidence>
<name>A0A379Z1B5_9GAMM</name>
<dbReference type="Gene3D" id="3.40.50.300">
    <property type="entry name" value="P-loop containing nucleotide triphosphate hydrolases"/>
    <property type="match status" value="1"/>
</dbReference>
<organism evidence="3 4">
    <name type="scientific">Shewanella algae</name>
    <dbReference type="NCBI Taxonomy" id="38313"/>
    <lineage>
        <taxon>Bacteria</taxon>
        <taxon>Pseudomonadati</taxon>
        <taxon>Pseudomonadota</taxon>
        <taxon>Gammaproteobacteria</taxon>
        <taxon>Alteromonadales</taxon>
        <taxon>Shewanellaceae</taxon>
        <taxon>Shewanella</taxon>
    </lineage>
</organism>
<evidence type="ECO:0000313" key="3">
    <source>
        <dbReference type="EMBL" id="SUI53371.1"/>
    </source>
</evidence>
<protein>
    <submittedName>
        <fullName evidence="3">DNA replication protein</fullName>
    </submittedName>
</protein>
<dbReference type="GO" id="GO:0005524">
    <property type="term" value="F:ATP binding"/>
    <property type="evidence" value="ECO:0007669"/>
    <property type="project" value="UniProtKB-KW"/>
</dbReference>
<keyword evidence="4" id="KW-1185">Reference proteome</keyword>
<dbReference type="GO" id="GO:0051301">
    <property type="term" value="P:cell division"/>
    <property type="evidence" value="ECO:0007669"/>
    <property type="project" value="TreeGrafter"/>
</dbReference>
<dbReference type="GO" id="GO:0005737">
    <property type="term" value="C:cytoplasm"/>
    <property type="evidence" value="ECO:0007669"/>
    <property type="project" value="TreeGrafter"/>
</dbReference>
<dbReference type="Pfam" id="PF03969">
    <property type="entry name" value="AFG1_ATPase"/>
    <property type="match status" value="2"/>
</dbReference>
<proteinExistence type="predicted"/>
<evidence type="ECO:0000313" key="4">
    <source>
        <dbReference type="Proteomes" id="UP000254069"/>
    </source>
</evidence>
<dbReference type="GO" id="GO:0016887">
    <property type="term" value="F:ATP hydrolysis activity"/>
    <property type="evidence" value="ECO:0007669"/>
    <property type="project" value="InterPro"/>
</dbReference>
<dbReference type="PANTHER" id="PTHR12169:SF6">
    <property type="entry name" value="AFG1-LIKE ATPASE"/>
    <property type="match status" value="1"/>
</dbReference>
<dbReference type="NCBIfam" id="NF040713">
    <property type="entry name" value="ZapE"/>
    <property type="match status" value="1"/>
</dbReference>
<evidence type="ECO:0000256" key="2">
    <source>
        <dbReference type="ARBA" id="ARBA00022840"/>
    </source>
</evidence>
<gene>
    <name evidence="3" type="primary">yhcM_1</name>
    <name evidence="3" type="ORF">NCTC10738_00783</name>
</gene>
<dbReference type="SUPFAM" id="SSF52540">
    <property type="entry name" value="P-loop containing nucleoside triphosphate hydrolases"/>
    <property type="match status" value="1"/>
</dbReference>
<reference evidence="3 4" key="1">
    <citation type="submission" date="2018-06" db="EMBL/GenBank/DDBJ databases">
        <authorList>
            <consortium name="Pathogen Informatics"/>
            <person name="Doyle S."/>
        </authorList>
    </citation>
    <scope>NUCLEOTIDE SEQUENCE [LARGE SCALE GENOMIC DNA]</scope>
    <source>
        <strain evidence="3 4">NCTC10738</strain>
    </source>
</reference>
<dbReference type="Proteomes" id="UP000254069">
    <property type="component" value="Unassembled WGS sequence"/>
</dbReference>
<dbReference type="InterPro" id="IPR027417">
    <property type="entry name" value="P-loop_NTPase"/>
</dbReference>
<keyword evidence="2" id="KW-0067">ATP-binding</keyword>
<accession>A0A379Z1B5</accession>
<dbReference type="InterPro" id="IPR005654">
    <property type="entry name" value="ATPase_AFG1-like"/>
</dbReference>
<dbReference type="RefSeq" id="WP_115389206.1">
    <property type="nucleotide sequence ID" value="NZ_JADZHC010000041.1"/>
</dbReference>
<dbReference type="PANTHER" id="PTHR12169">
    <property type="entry name" value="ATPASE N2B"/>
    <property type="match status" value="1"/>
</dbReference>
<sequence>MKHTISPSERYAQGPWQQDPAQLPALAALDQRFQALGQGNKVPGLYLWGDVGRGKTMLMDLFFNAVEGQPKLRLHFHHFMARVHRDLNRISGTREPLDQIAATLAKECRLLCFDEFFVSDIGDAIILGRLLEGLFNRGVMLVSTSNTPIERLYENGLQRERFLPTIDLLQQKMESLHLNGEQDHRLTKGAPHAQAALPLLQLGNEPDFSQWFSKNASGPGQLCIMGRALFFQAMEATQSLAWFRFDQLCEGPRSTLDYMELAETLDTLLLSHVPRLGGERRGWIRARGTEDAAEAVSTGDRKLSYAPEDDAARRFIALIDEFYDRGKQLVLHAQVPLEQLYQGGALSFEFRRTYSRLTEMLGSSELAPGVIQ</sequence>
<dbReference type="AlphaFoldDB" id="A0A379Z1B5"/>